<reference evidence="2" key="2">
    <citation type="submission" date="2021-04" db="EMBL/GenBank/DDBJ databases">
        <authorList>
            <person name="Gilroy R."/>
        </authorList>
    </citation>
    <scope>NUCLEOTIDE SEQUENCE</scope>
    <source>
        <strain evidence="2">CHK188-4685</strain>
    </source>
</reference>
<evidence type="ECO:0000313" key="3">
    <source>
        <dbReference type="Proteomes" id="UP000886804"/>
    </source>
</evidence>
<gene>
    <name evidence="2" type="ORF">H9716_00020</name>
</gene>
<keyword evidence="1" id="KW-0812">Transmembrane</keyword>
<feature type="transmembrane region" description="Helical" evidence="1">
    <location>
        <begin position="103"/>
        <end position="121"/>
    </location>
</feature>
<comment type="caution">
    <text evidence="2">The sequence shown here is derived from an EMBL/GenBank/DDBJ whole genome shotgun (WGS) entry which is preliminary data.</text>
</comment>
<reference evidence="2" key="1">
    <citation type="journal article" date="2021" name="PeerJ">
        <title>Extensive microbial diversity within the chicken gut microbiome revealed by metagenomics and culture.</title>
        <authorList>
            <person name="Gilroy R."/>
            <person name="Ravi A."/>
            <person name="Getino M."/>
            <person name="Pursley I."/>
            <person name="Horton D.L."/>
            <person name="Alikhan N.F."/>
            <person name="Baker D."/>
            <person name="Gharbi K."/>
            <person name="Hall N."/>
            <person name="Watson M."/>
            <person name="Adriaenssens E.M."/>
            <person name="Foster-Nyarko E."/>
            <person name="Jarju S."/>
            <person name="Secka A."/>
            <person name="Antonio M."/>
            <person name="Oren A."/>
            <person name="Chaudhuri R.R."/>
            <person name="La Ragione R."/>
            <person name="Hildebrand F."/>
            <person name="Pallen M.J."/>
        </authorList>
    </citation>
    <scope>NUCLEOTIDE SEQUENCE</scope>
    <source>
        <strain evidence="2">CHK188-4685</strain>
    </source>
</reference>
<dbReference type="Proteomes" id="UP000886804">
    <property type="component" value="Unassembled WGS sequence"/>
</dbReference>
<proteinExistence type="predicted"/>
<organism evidence="2 3">
    <name type="scientific">Candidatus Enterocloster faecavium</name>
    <dbReference type="NCBI Taxonomy" id="2838560"/>
    <lineage>
        <taxon>Bacteria</taxon>
        <taxon>Bacillati</taxon>
        <taxon>Bacillota</taxon>
        <taxon>Clostridia</taxon>
        <taxon>Lachnospirales</taxon>
        <taxon>Lachnospiraceae</taxon>
        <taxon>Enterocloster</taxon>
    </lineage>
</organism>
<sequence>MSQLTICLIIFVLTVLGYCSGIFFIVPFIQTQFMSNRGTMLIYHPIAIATCAATGSNPIGLMILIQAACLSAYMTPSATSAIPYIMGYGGYDQKTMIKISWPLSLMCCVVSVLWIMTVFPLK</sequence>
<keyword evidence="1" id="KW-0472">Membrane</keyword>
<accession>A0A9D2L5D3</accession>
<feature type="transmembrane region" description="Helical" evidence="1">
    <location>
        <begin position="6"/>
        <end position="29"/>
    </location>
</feature>
<keyword evidence="1" id="KW-1133">Transmembrane helix</keyword>
<dbReference type="AlphaFoldDB" id="A0A9D2L5D3"/>
<evidence type="ECO:0000313" key="2">
    <source>
        <dbReference type="EMBL" id="HJB06241.1"/>
    </source>
</evidence>
<dbReference type="EMBL" id="DWYS01000001">
    <property type="protein sequence ID" value="HJB06241.1"/>
    <property type="molecule type" value="Genomic_DNA"/>
</dbReference>
<name>A0A9D2L5D3_9FIRM</name>
<evidence type="ECO:0000256" key="1">
    <source>
        <dbReference type="SAM" id="Phobius"/>
    </source>
</evidence>
<protein>
    <submittedName>
        <fullName evidence="2">Anion permease</fullName>
    </submittedName>
</protein>
<feature type="transmembrane region" description="Helical" evidence="1">
    <location>
        <begin position="41"/>
        <end position="65"/>
    </location>
</feature>